<name>A0ABS0XJD2_9ACTN</name>
<dbReference type="RefSeq" id="WP_198898108.1">
    <property type="nucleotide sequence ID" value="NZ_JAEKOZ010000087.1"/>
</dbReference>
<evidence type="ECO:0000313" key="1">
    <source>
        <dbReference type="EMBL" id="MBJ3813342.1"/>
    </source>
</evidence>
<gene>
    <name evidence="1" type="ORF">JGB26_40970</name>
</gene>
<keyword evidence="2" id="KW-1185">Reference proteome</keyword>
<sequence>MPAQCLIRIAYHKVGAALGLAGYTVTADEGAVQDDERQPFVPASLKDVGKFGRLGGQNTDGFAKVTAGGG</sequence>
<protein>
    <submittedName>
        <fullName evidence="1">Uncharacterized protein</fullName>
    </submittedName>
</protein>
<proteinExistence type="predicted"/>
<dbReference type="Proteomes" id="UP000634780">
    <property type="component" value="Unassembled WGS sequence"/>
</dbReference>
<evidence type="ECO:0000313" key="2">
    <source>
        <dbReference type="Proteomes" id="UP000634780"/>
    </source>
</evidence>
<organism evidence="1 2">
    <name type="scientific">Streptomyces flavofungini</name>
    <dbReference type="NCBI Taxonomy" id="68200"/>
    <lineage>
        <taxon>Bacteria</taxon>
        <taxon>Bacillati</taxon>
        <taxon>Actinomycetota</taxon>
        <taxon>Actinomycetes</taxon>
        <taxon>Kitasatosporales</taxon>
        <taxon>Streptomycetaceae</taxon>
        <taxon>Streptomyces</taxon>
    </lineage>
</organism>
<accession>A0ABS0XJD2</accession>
<feature type="non-terminal residue" evidence="1">
    <location>
        <position position="70"/>
    </location>
</feature>
<dbReference type="EMBL" id="JAEKOZ010000087">
    <property type="protein sequence ID" value="MBJ3813342.1"/>
    <property type="molecule type" value="Genomic_DNA"/>
</dbReference>
<reference evidence="1 2" key="1">
    <citation type="submission" date="2020-12" db="EMBL/GenBank/DDBJ databases">
        <title>Streptomyces typhae sp. nov., a novel endophytic actinomycete isolated from the root of cattail pollen (Typha angustifolia L.).</title>
        <authorList>
            <person name="Peng C."/>
            <person name="Liu C."/>
        </authorList>
    </citation>
    <scope>NUCLEOTIDE SEQUENCE [LARGE SCALE GENOMIC DNA]</scope>
    <source>
        <strain evidence="1 2">JCM 4753</strain>
    </source>
</reference>
<comment type="caution">
    <text evidence="1">The sequence shown here is derived from an EMBL/GenBank/DDBJ whole genome shotgun (WGS) entry which is preliminary data.</text>
</comment>